<dbReference type="EMBL" id="JACHND010000001">
    <property type="protein sequence ID" value="MBB4703394.1"/>
    <property type="molecule type" value="Genomic_DNA"/>
</dbReference>
<protein>
    <submittedName>
        <fullName evidence="1">Uncharacterized protein</fullName>
    </submittedName>
</protein>
<comment type="caution">
    <text evidence="1">The sequence shown here is derived from an EMBL/GenBank/DDBJ whole genome shotgun (WGS) entry which is preliminary data.</text>
</comment>
<evidence type="ECO:0000313" key="2">
    <source>
        <dbReference type="Proteomes" id="UP000542210"/>
    </source>
</evidence>
<dbReference type="RefSeq" id="WP_184883796.1">
    <property type="nucleotide sequence ID" value="NZ_BOOV01000029.1"/>
</dbReference>
<evidence type="ECO:0000313" key="1">
    <source>
        <dbReference type="EMBL" id="MBB4703394.1"/>
    </source>
</evidence>
<keyword evidence="2" id="KW-1185">Reference proteome</keyword>
<accession>A0A7W7DAQ5</accession>
<dbReference type="Proteomes" id="UP000542210">
    <property type="component" value="Unassembled WGS sequence"/>
</dbReference>
<name>A0A7W7DAQ5_9ACTN</name>
<sequence>MLGGLVLALLGTTFPPAGQAPPEVRQVAAVVDGARPADDYYLTISPLSRTVVAGGNAQYTVALVMLSGNPAPFSVVVNQLPASVIHTFNPNPVPPGSSSTLTLMTAPTTPGGTYSFVVTATMGMLTRSALGQLTVLGPE</sequence>
<reference evidence="1 2" key="1">
    <citation type="submission" date="2020-08" db="EMBL/GenBank/DDBJ databases">
        <title>Sequencing the genomes of 1000 actinobacteria strains.</title>
        <authorList>
            <person name="Klenk H.-P."/>
        </authorList>
    </citation>
    <scope>NUCLEOTIDE SEQUENCE [LARGE SCALE GENOMIC DNA]</scope>
    <source>
        <strain evidence="1 2">DSM 45784</strain>
    </source>
</reference>
<organism evidence="1 2">
    <name type="scientific">Sphaerisporangium siamense</name>
    <dbReference type="NCBI Taxonomy" id="795645"/>
    <lineage>
        <taxon>Bacteria</taxon>
        <taxon>Bacillati</taxon>
        <taxon>Actinomycetota</taxon>
        <taxon>Actinomycetes</taxon>
        <taxon>Streptosporangiales</taxon>
        <taxon>Streptosporangiaceae</taxon>
        <taxon>Sphaerisporangium</taxon>
    </lineage>
</organism>
<dbReference type="AlphaFoldDB" id="A0A7W7DAQ5"/>
<proteinExistence type="predicted"/>
<gene>
    <name evidence="1" type="ORF">BJ982_004938</name>
</gene>